<dbReference type="Proteomes" id="UP000770717">
    <property type="component" value="Unassembled WGS sequence"/>
</dbReference>
<dbReference type="EMBL" id="WNTK01000006">
    <property type="protein sequence ID" value="KAG9481447.1"/>
    <property type="molecule type" value="Genomic_DNA"/>
</dbReference>
<accession>A0A8J6K6B6</accession>
<reference evidence="1" key="1">
    <citation type="thesis" date="2020" institute="ProQuest LLC" country="789 East Eisenhower Parkway, Ann Arbor, MI, USA">
        <title>Comparative Genomics and Chromosome Evolution.</title>
        <authorList>
            <person name="Mudd A.B."/>
        </authorList>
    </citation>
    <scope>NUCLEOTIDE SEQUENCE</scope>
    <source>
        <strain evidence="1">HN-11 Male</strain>
        <tissue evidence="1">Kidney and liver</tissue>
    </source>
</reference>
<comment type="caution">
    <text evidence="1">The sequence shown here is derived from an EMBL/GenBank/DDBJ whole genome shotgun (WGS) entry which is preliminary data.</text>
</comment>
<evidence type="ECO:0000313" key="1">
    <source>
        <dbReference type="EMBL" id="KAG9481447.1"/>
    </source>
</evidence>
<protein>
    <submittedName>
        <fullName evidence="1">Uncharacterized protein</fullName>
    </submittedName>
</protein>
<sequence>MELMNKRPKSALTLGFPVRYQGIRAHTRALWPLYFRHLWQPQLVDHTNVIFSHVSLTMTGHKFYFVSECPFILVLASGRKSVNFV</sequence>
<name>A0A8J6K6B6_ELECQ</name>
<keyword evidence="2" id="KW-1185">Reference proteome</keyword>
<gene>
    <name evidence="1" type="ORF">GDO78_010593</name>
</gene>
<proteinExistence type="predicted"/>
<dbReference type="AlphaFoldDB" id="A0A8J6K6B6"/>
<evidence type="ECO:0000313" key="2">
    <source>
        <dbReference type="Proteomes" id="UP000770717"/>
    </source>
</evidence>
<organism evidence="1 2">
    <name type="scientific">Eleutherodactylus coqui</name>
    <name type="common">Puerto Rican coqui</name>
    <dbReference type="NCBI Taxonomy" id="57060"/>
    <lineage>
        <taxon>Eukaryota</taxon>
        <taxon>Metazoa</taxon>
        <taxon>Chordata</taxon>
        <taxon>Craniata</taxon>
        <taxon>Vertebrata</taxon>
        <taxon>Euteleostomi</taxon>
        <taxon>Amphibia</taxon>
        <taxon>Batrachia</taxon>
        <taxon>Anura</taxon>
        <taxon>Neobatrachia</taxon>
        <taxon>Hyloidea</taxon>
        <taxon>Eleutherodactylidae</taxon>
        <taxon>Eleutherodactylinae</taxon>
        <taxon>Eleutherodactylus</taxon>
        <taxon>Eleutherodactylus</taxon>
    </lineage>
</organism>